<sequence length="271" mass="28051">MSRAPGIAHREARGGGSVGGGKGLAGVALVTGASSGIGAAVCHRIAAEEGWRLLASGRDRDRLAQVATSTGSTALHAELTSPDSMERLVREALEAAGRIDLVVASAGVGWAGPFLSMSPAAVDRVLGVDLASVVHLVRLLLPHMVAVGRGHIVLVGSVAGATAVRGEAVYSAAKAAVAAFADALRQELRGTGVRVTLVVPGVVDTPFFATRGMSYARSWPRPMAPERVADAVWEAVVSGRDDVYVPRWLRVPGMVRAVAPGLYRRLAVRFG</sequence>
<dbReference type="InterPro" id="IPR057326">
    <property type="entry name" value="KR_dom"/>
</dbReference>
<dbReference type="RefSeq" id="WP_164344765.1">
    <property type="nucleotide sequence ID" value="NZ_JAAGLQ010000264.1"/>
</dbReference>
<dbReference type="Proteomes" id="UP000471293">
    <property type="component" value="Unassembled WGS sequence"/>
</dbReference>
<dbReference type="PANTHER" id="PTHR44196">
    <property type="entry name" value="DEHYDROGENASE/REDUCTASE SDR FAMILY MEMBER 7B"/>
    <property type="match status" value="1"/>
</dbReference>
<comment type="caution">
    <text evidence="5">The sequence shown here is derived from an EMBL/GenBank/DDBJ whole genome shotgun (WGS) entry which is preliminary data.</text>
</comment>
<dbReference type="CDD" id="cd05233">
    <property type="entry name" value="SDR_c"/>
    <property type="match status" value="1"/>
</dbReference>
<evidence type="ECO:0000256" key="2">
    <source>
        <dbReference type="ARBA" id="ARBA00023002"/>
    </source>
</evidence>
<evidence type="ECO:0000313" key="5">
    <source>
        <dbReference type="EMBL" id="NEA16491.1"/>
    </source>
</evidence>
<dbReference type="EMBL" id="JAAGLQ010000264">
    <property type="protein sequence ID" value="NEA16491.1"/>
    <property type="molecule type" value="Genomic_DNA"/>
</dbReference>
<protein>
    <submittedName>
        <fullName evidence="5">SDR family NAD(P)-dependent oxidoreductase</fullName>
    </submittedName>
</protein>
<dbReference type="GO" id="GO:0016491">
    <property type="term" value="F:oxidoreductase activity"/>
    <property type="evidence" value="ECO:0007669"/>
    <property type="project" value="UniProtKB-KW"/>
</dbReference>
<dbReference type="PROSITE" id="PS00061">
    <property type="entry name" value="ADH_SHORT"/>
    <property type="match status" value="1"/>
</dbReference>
<gene>
    <name evidence="5" type="ORF">G3I29_13320</name>
</gene>
<name>A0A6N9TYB6_STRHA</name>
<dbReference type="PRINTS" id="PR00080">
    <property type="entry name" value="SDRFAMILY"/>
</dbReference>
<accession>A0A6N9TYB6</accession>
<evidence type="ECO:0000313" key="6">
    <source>
        <dbReference type="Proteomes" id="UP000471293"/>
    </source>
</evidence>
<proteinExistence type="inferred from homology"/>
<dbReference type="SMART" id="SM00822">
    <property type="entry name" value="PKS_KR"/>
    <property type="match status" value="1"/>
</dbReference>
<dbReference type="GO" id="GO:0016020">
    <property type="term" value="C:membrane"/>
    <property type="evidence" value="ECO:0007669"/>
    <property type="project" value="TreeGrafter"/>
</dbReference>
<dbReference type="Gene3D" id="3.40.50.720">
    <property type="entry name" value="NAD(P)-binding Rossmann-like Domain"/>
    <property type="match status" value="1"/>
</dbReference>
<dbReference type="InterPro" id="IPR002347">
    <property type="entry name" value="SDR_fam"/>
</dbReference>
<comment type="similarity">
    <text evidence="1 3">Belongs to the short-chain dehydrogenases/reductases (SDR) family.</text>
</comment>
<dbReference type="InterPro" id="IPR020904">
    <property type="entry name" value="Sc_DH/Rdtase_CS"/>
</dbReference>
<dbReference type="InterPro" id="IPR036291">
    <property type="entry name" value="NAD(P)-bd_dom_sf"/>
</dbReference>
<dbReference type="PANTHER" id="PTHR44196:SF1">
    <property type="entry name" value="DEHYDROGENASE_REDUCTASE SDR FAMILY MEMBER 7B"/>
    <property type="match status" value="1"/>
</dbReference>
<feature type="domain" description="Ketoreductase" evidence="4">
    <location>
        <begin position="26"/>
        <end position="206"/>
    </location>
</feature>
<dbReference type="PRINTS" id="PR00081">
    <property type="entry name" value="GDHRDH"/>
</dbReference>
<evidence type="ECO:0000259" key="4">
    <source>
        <dbReference type="SMART" id="SM00822"/>
    </source>
</evidence>
<dbReference type="Pfam" id="PF00106">
    <property type="entry name" value="adh_short"/>
    <property type="match status" value="1"/>
</dbReference>
<organism evidence="5 6">
    <name type="scientific">Streptomyces halstedii</name>
    <dbReference type="NCBI Taxonomy" id="1944"/>
    <lineage>
        <taxon>Bacteria</taxon>
        <taxon>Bacillati</taxon>
        <taxon>Actinomycetota</taxon>
        <taxon>Actinomycetes</taxon>
        <taxon>Kitasatosporales</taxon>
        <taxon>Streptomycetaceae</taxon>
        <taxon>Streptomyces</taxon>
    </lineage>
</organism>
<dbReference type="SUPFAM" id="SSF51735">
    <property type="entry name" value="NAD(P)-binding Rossmann-fold domains"/>
    <property type="match status" value="1"/>
</dbReference>
<evidence type="ECO:0000256" key="1">
    <source>
        <dbReference type="ARBA" id="ARBA00006484"/>
    </source>
</evidence>
<dbReference type="AlphaFoldDB" id="A0A6N9TYB6"/>
<evidence type="ECO:0000256" key="3">
    <source>
        <dbReference type="RuleBase" id="RU000363"/>
    </source>
</evidence>
<keyword evidence="2" id="KW-0560">Oxidoreductase</keyword>
<reference evidence="5 6" key="1">
    <citation type="submission" date="2020-01" db="EMBL/GenBank/DDBJ databases">
        <title>Insect and environment-associated Actinomycetes.</title>
        <authorList>
            <person name="Currrie C."/>
            <person name="Chevrette M."/>
            <person name="Carlson C."/>
            <person name="Stubbendieck R."/>
            <person name="Wendt-Pienkowski E."/>
        </authorList>
    </citation>
    <scope>NUCLEOTIDE SEQUENCE [LARGE SCALE GENOMIC DNA]</scope>
    <source>
        <strain evidence="5 6">SID11342</strain>
    </source>
</reference>